<comment type="caution">
    <text evidence="2">The sequence shown here is derived from an EMBL/GenBank/DDBJ whole genome shotgun (WGS) entry which is preliminary data.</text>
</comment>
<proteinExistence type="predicted"/>
<dbReference type="Proteomes" id="UP000077521">
    <property type="component" value="Unassembled WGS sequence"/>
</dbReference>
<feature type="compositionally biased region" description="Basic and acidic residues" evidence="1">
    <location>
        <begin position="581"/>
        <end position="593"/>
    </location>
</feature>
<evidence type="ECO:0000256" key="1">
    <source>
        <dbReference type="SAM" id="MobiDB-lite"/>
    </source>
</evidence>
<organism evidence="2 3">
    <name type="scientific">Tilletia indica</name>
    <dbReference type="NCBI Taxonomy" id="43049"/>
    <lineage>
        <taxon>Eukaryota</taxon>
        <taxon>Fungi</taxon>
        <taxon>Dikarya</taxon>
        <taxon>Basidiomycota</taxon>
        <taxon>Ustilaginomycotina</taxon>
        <taxon>Exobasidiomycetes</taxon>
        <taxon>Tilletiales</taxon>
        <taxon>Tilletiaceae</taxon>
        <taxon>Tilletia</taxon>
    </lineage>
</organism>
<feature type="region of interest" description="Disordered" evidence="1">
    <location>
        <begin position="434"/>
        <end position="508"/>
    </location>
</feature>
<dbReference type="EMBL" id="LWDF02000495">
    <property type="protein sequence ID" value="KAE8246293.1"/>
    <property type="molecule type" value="Genomic_DNA"/>
</dbReference>
<protein>
    <submittedName>
        <fullName evidence="2">Uncharacterized protein</fullName>
    </submittedName>
</protein>
<feature type="compositionally biased region" description="Low complexity" evidence="1">
    <location>
        <begin position="20"/>
        <end position="44"/>
    </location>
</feature>
<feature type="region of interest" description="Disordered" evidence="1">
    <location>
        <begin position="1"/>
        <end position="49"/>
    </location>
</feature>
<feature type="compositionally biased region" description="Low complexity" evidence="1">
    <location>
        <begin position="548"/>
        <end position="562"/>
    </location>
</feature>
<name>A0A177THQ7_9BASI</name>
<feature type="compositionally biased region" description="Pro residues" evidence="1">
    <location>
        <begin position="440"/>
        <end position="451"/>
    </location>
</feature>
<sequence>MTSFSLFNRKSTQPSPTPIDSATESSSDTTAVTETTTAPDATSSQSQNAGWLSSISSYLGSSIASVASPNASYDDQDDVHDLILPKDEDLADIAEADEDEQEQEEPTPVPVSKEKETAPDVKDAATTQALPAYETDDKGRKLAVPKPGGPPTTDGLESNGPRQTIAGIEQPPIDPAALAQGYIDPSTFPNGSSLNSSNEPLNVIISAQSSPEVLTRKGLQSYLRSIGFDFECLNLHSGGPQYATVDANGAQAQVFLYREIKTPFDHIFGTCLESLQGGNHIRGYLQSGTNAWFLAVSSEENVLKKHKIIPDGYNIGRDDMVKRSQSEPNGITDFFFQKWQTSVTYATNLYPVNAVANHDITVDGKTAVLTVKRLPGFKFGSKQVTPDAAEAVPVPASADVVPAAPVAAPVPVPASANGVVPVEQAATVPATPATAAVVPAPSPSAEAPPPITTEDTPAVSHPVISNGDTTTNETTTTAQPSSRKSTDRARPIKRFSMGLRRRLSGQVSKADTDKLLAEVAAAESVSSSSPVAGRASLAADTPAERGELVPVEAPVVPVPEVLRPAEEGSPAPLEVPKLKRRESQLRKFLDRVQPRKPSSSGGAGAGANGNGNRNVSGASLTGDGPAS</sequence>
<feature type="compositionally biased region" description="Acidic residues" evidence="1">
    <location>
        <begin position="89"/>
        <end position="105"/>
    </location>
</feature>
<feature type="compositionally biased region" description="Low complexity" evidence="1">
    <location>
        <begin position="610"/>
        <end position="619"/>
    </location>
</feature>
<accession>A0A177THQ7</accession>
<evidence type="ECO:0000313" key="3">
    <source>
        <dbReference type="Proteomes" id="UP000077521"/>
    </source>
</evidence>
<keyword evidence="3" id="KW-1185">Reference proteome</keyword>
<gene>
    <name evidence="2" type="ORF">A4X13_0g5852</name>
</gene>
<feature type="compositionally biased region" description="Basic and acidic residues" evidence="1">
    <location>
        <begin position="112"/>
        <end position="123"/>
    </location>
</feature>
<dbReference type="AlphaFoldDB" id="A0A177THQ7"/>
<feature type="compositionally biased region" description="Polar residues" evidence="1">
    <location>
        <begin position="1"/>
        <end position="14"/>
    </location>
</feature>
<evidence type="ECO:0000313" key="2">
    <source>
        <dbReference type="EMBL" id="KAE8246293.1"/>
    </source>
</evidence>
<feature type="compositionally biased region" description="Low complexity" evidence="1">
    <location>
        <begin position="522"/>
        <end position="536"/>
    </location>
</feature>
<feature type="region of interest" description="Disordered" evidence="1">
    <location>
        <begin position="67"/>
        <end position="168"/>
    </location>
</feature>
<feature type="region of interest" description="Disordered" evidence="1">
    <location>
        <begin position="522"/>
        <end position="627"/>
    </location>
</feature>
<feature type="compositionally biased region" description="Basic and acidic residues" evidence="1">
    <location>
        <begin position="79"/>
        <end position="88"/>
    </location>
</feature>
<reference evidence="2" key="2">
    <citation type="journal article" date="2019" name="IMA Fungus">
        <title>Genome sequencing and comparison of five Tilletia species to identify candidate genes for the detection of regulated species infecting wheat.</title>
        <authorList>
            <person name="Nguyen H.D.T."/>
            <person name="Sultana T."/>
            <person name="Kesanakurti P."/>
            <person name="Hambleton S."/>
        </authorList>
    </citation>
    <scope>NUCLEOTIDE SEQUENCE</scope>
    <source>
        <strain evidence="2">DAOMC 236416</strain>
    </source>
</reference>
<reference evidence="2" key="1">
    <citation type="submission" date="2016-04" db="EMBL/GenBank/DDBJ databases">
        <authorList>
            <person name="Nguyen H.D."/>
            <person name="Samba Siva P."/>
            <person name="Cullis J."/>
            <person name="Levesque C.A."/>
            <person name="Hambleton S."/>
        </authorList>
    </citation>
    <scope>NUCLEOTIDE SEQUENCE</scope>
    <source>
        <strain evidence="2">DAOMC 236416</strain>
    </source>
</reference>